<dbReference type="SUPFAM" id="SSF48576">
    <property type="entry name" value="Terpenoid synthases"/>
    <property type="match status" value="1"/>
</dbReference>
<evidence type="ECO:0000256" key="9">
    <source>
        <dbReference type="ARBA" id="ARBA00022955"/>
    </source>
</evidence>
<dbReference type="SMART" id="SM00340">
    <property type="entry name" value="HALZ"/>
    <property type="match status" value="1"/>
</dbReference>
<dbReference type="Proteomes" id="UP000743370">
    <property type="component" value="Unassembled WGS sequence"/>
</dbReference>
<dbReference type="InterPro" id="IPR003106">
    <property type="entry name" value="Leu_zip_homeo"/>
</dbReference>
<evidence type="ECO:0000256" key="5">
    <source>
        <dbReference type="ARBA" id="ARBA00022679"/>
    </source>
</evidence>
<comment type="pathway">
    <text evidence="2">Isoprenoid biosynthesis.</text>
</comment>
<evidence type="ECO:0000256" key="11">
    <source>
        <dbReference type="ARBA" id="ARBA00023166"/>
    </source>
</evidence>
<keyword evidence="7" id="KW-0152">Cholesterol biosynthesis</keyword>
<dbReference type="PANTHER" id="PTHR11525">
    <property type="entry name" value="FARNESYL-PYROPHOSPHATE SYNTHETASE"/>
    <property type="match status" value="1"/>
</dbReference>
<keyword evidence="9" id="KW-0444">Lipid biosynthesis</keyword>
<keyword evidence="9" id="KW-0752">Steroid biosynthesis</keyword>
<dbReference type="GO" id="GO:0043565">
    <property type="term" value="F:sequence-specific DNA binding"/>
    <property type="evidence" value="ECO:0007669"/>
    <property type="project" value="InterPro"/>
</dbReference>
<dbReference type="GO" id="GO:0006355">
    <property type="term" value="P:regulation of DNA-templated transcription"/>
    <property type="evidence" value="ECO:0007669"/>
    <property type="project" value="InterPro"/>
</dbReference>
<feature type="domain" description="Leucine zipper homeobox-associated" evidence="16">
    <location>
        <begin position="125"/>
        <end position="168"/>
    </location>
</feature>
<dbReference type="Gene3D" id="1.10.600.10">
    <property type="entry name" value="Farnesyl Diphosphate Synthase"/>
    <property type="match status" value="1"/>
</dbReference>
<dbReference type="InterPro" id="IPR033749">
    <property type="entry name" value="Polyprenyl_synt_CS"/>
</dbReference>
<gene>
    <name evidence="17" type="ORF">HKW66_Vig0245950</name>
</gene>
<evidence type="ECO:0000259" key="16">
    <source>
        <dbReference type="SMART" id="SM00340"/>
    </source>
</evidence>
<dbReference type="GO" id="GO:0004337">
    <property type="term" value="F:(2E,6E)-farnesyl diphosphate synthase activity"/>
    <property type="evidence" value="ECO:0007669"/>
    <property type="project" value="TreeGrafter"/>
</dbReference>
<evidence type="ECO:0000256" key="13">
    <source>
        <dbReference type="ARBA" id="ARBA00023229"/>
    </source>
</evidence>
<keyword evidence="11" id="KW-1207">Sterol metabolism</keyword>
<feature type="region of interest" description="Disordered" evidence="15">
    <location>
        <begin position="1"/>
        <end position="35"/>
    </location>
</feature>
<keyword evidence="5" id="KW-0808">Transferase</keyword>
<comment type="function">
    <text evidence="14">Catalyzes the sequential condensation of isopentenyl pyrophosphate with the allylic pyrophosphates, dimethylallyl pyrophosphate, and then with the resultant geranylpyrophosphate to the ultimate product farnesyl pyrophosphate.</text>
</comment>
<dbReference type="GO" id="GO:0046872">
    <property type="term" value="F:metal ion binding"/>
    <property type="evidence" value="ECO:0007669"/>
    <property type="project" value="UniProtKB-KW"/>
</dbReference>
<evidence type="ECO:0000256" key="15">
    <source>
        <dbReference type="SAM" id="MobiDB-lite"/>
    </source>
</evidence>
<evidence type="ECO:0000313" key="18">
    <source>
        <dbReference type="Proteomes" id="UP000743370"/>
    </source>
</evidence>
<evidence type="ECO:0000256" key="10">
    <source>
        <dbReference type="ARBA" id="ARBA00023011"/>
    </source>
</evidence>
<dbReference type="GO" id="GO:0004161">
    <property type="term" value="F:dimethylallyltranstransferase activity"/>
    <property type="evidence" value="ECO:0007669"/>
    <property type="project" value="TreeGrafter"/>
</dbReference>
<comment type="similarity">
    <text evidence="3">Belongs to the FPP/GGPP synthase family.</text>
</comment>
<evidence type="ECO:0000256" key="1">
    <source>
        <dbReference type="ARBA" id="ARBA00001946"/>
    </source>
</evidence>
<organism evidence="17 18">
    <name type="scientific">Phaseolus angularis</name>
    <name type="common">Azuki bean</name>
    <name type="synonym">Vigna angularis</name>
    <dbReference type="NCBI Taxonomy" id="3914"/>
    <lineage>
        <taxon>Eukaryota</taxon>
        <taxon>Viridiplantae</taxon>
        <taxon>Streptophyta</taxon>
        <taxon>Embryophyta</taxon>
        <taxon>Tracheophyta</taxon>
        <taxon>Spermatophyta</taxon>
        <taxon>Magnoliopsida</taxon>
        <taxon>eudicotyledons</taxon>
        <taxon>Gunneridae</taxon>
        <taxon>Pentapetalae</taxon>
        <taxon>rosids</taxon>
        <taxon>fabids</taxon>
        <taxon>Fabales</taxon>
        <taxon>Fabaceae</taxon>
        <taxon>Papilionoideae</taxon>
        <taxon>50 kb inversion clade</taxon>
        <taxon>NPAAA clade</taxon>
        <taxon>indigoferoid/millettioid clade</taxon>
        <taxon>Phaseoleae</taxon>
        <taxon>Vigna</taxon>
    </lineage>
</organism>
<dbReference type="GO" id="GO:0045337">
    <property type="term" value="P:farnesyl diphosphate biosynthetic process"/>
    <property type="evidence" value="ECO:0007669"/>
    <property type="project" value="TreeGrafter"/>
</dbReference>
<evidence type="ECO:0000256" key="8">
    <source>
        <dbReference type="ARBA" id="ARBA00022842"/>
    </source>
</evidence>
<keyword evidence="9" id="KW-0443">Lipid metabolism</keyword>
<evidence type="ECO:0000256" key="3">
    <source>
        <dbReference type="ARBA" id="ARBA00006706"/>
    </source>
</evidence>
<name>A0A8T0KCM2_PHAAN</name>
<evidence type="ECO:0000256" key="14">
    <source>
        <dbReference type="ARBA" id="ARBA00046091"/>
    </source>
</evidence>
<keyword evidence="10" id="KW-0756">Sterol biosynthesis</keyword>
<comment type="caution">
    <text evidence="17">The sequence shown here is derived from an EMBL/GenBank/DDBJ whole genome shotgun (WGS) entry which is preliminary data.</text>
</comment>
<dbReference type="PROSITE" id="PS00723">
    <property type="entry name" value="POLYPRENYL_SYNTHASE_1"/>
    <property type="match status" value="1"/>
</dbReference>
<dbReference type="InterPro" id="IPR008949">
    <property type="entry name" value="Isoprenoid_synthase_dom_sf"/>
</dbReference>
<accession>A0A8T0KCM2</accession>
<dbReference type="GO" id="GO:0006695">
    <property type="term" value="P:cholesterol biosynthetic process"/>
    <property type="evidence" value="ECO:0007669"/>
    <property type="project" value="UniProtKB-KW"/>
</dbReference>
<evidence type="ECO:0000256" key="4">
    <source>
        <dbReference type="ARBA" id="ARBA00022548"/>
    </source>
</evidence>
<evidence type="ECO:0000313" key="17">
    <source>
        <dbReference type="EMBL" id="KAG2397039.1"/>
    </source>
</evidence>
<evidence type="ECO:0000256" key="7">
    <source>
        <dbReference type="ARBA" id="ARBA00022778"/>
    </source>
</evidence>
<keyword evidence="4" id="KW-0153">Cholesterol metabolism</keyword>
<comment type="cofactor">
    <cofactor evidence="1">
        <name>Mg(2+)</name>
        <dbReference type="ChEBI" id="CHEBI:18420"/>
    </cofactor>
</comment>
<keyword evidence="13" id="KW-0414">Isoprene biosynthesis</keyword>
<sequence length="223" mass="25884">MDFSLHAKHEPELEKRKRGFTPSSLRVETKREEKKKIKMGASPFLCSRDRGVKKKTKHCAKRTPRARESIGAKPKRRLHPVSVVPRIRLVPRITIFKQFSCWFPASVWLRVGSLLGNEAACVALKEIEVECEFLKRWCENLTEENKRKCKSSAYFLVLDDIMDNSHTRRGQPCWFRVPENLENHVDVKNILVEMGTYFQVPIGTDIEDFKCSWLVAKALKLSN</sequence>
<dbReference type="AlphaFoldDB" id="A0A8T0KCM2"/>
<dbReference type="EMBL" id="JABFOF010000005">
    <property type="protein sequence ID" value="KAG2397039.1"/>
    <property type="molecule type" value="Genomic_DNA"/>
</dbReference>
<dbReference type="GO" id="GO:0005737">
    <property type="term" value="C:cytoplasm"/>
    <property type="evidence" value="ECO:0007669"/>
    <property type="project" value="TreeGrafter"/>
</dbReference>
<keyword evidence="8" id="KW-0460">Magnesium</keyword>
<proteinExistence type="inferred from homology"/>
<reference evidence="17 18" key="1">
    <citation type="submission" date="2020-05" db="EMBL/GenBank/DDBJ databases">
        <title>Vigna angularis (adzuki bean) Var. LongXiaoDou No. 4 denovo assembly.</title>
        <authorList>
            <person name="Xiang H."/>
        </authorList>
    </citation>
    <scope>NUCLEOTIDE SEQUENCE [LARGE SCALE GENOMIC DNA]</scope>
    <source>
        <tissue evidence="17">Leaf</tissue>
    </source>
</reference>
<dbReference type="Pfam" id="PF00348">
    <property type="entry name" value="polyprenyl_synt"/>
    <property type="match status" value="1"/>
</dbReference>
<keyword evidence="6" id="KW-0479">Metal-binding</keyword>
<keyword evidence="12" id="KW-0753">Steroid metabolism</keyword>
<protein>
    <submittedName>
        <fullName evidence="17">Farnesyl pyrophosphate synthase</fullName>
    </submittedName>
</protein>
<evidence type="ECO:0000256" key="6">
    <source>
        <dbReference type="ARBA" id="ARBA00022723"/>
    </source>
</evidence>
<evidence type="ECO:0000256" key="2">
    <source>
        <dbReference type="ARBA" id="ARBA00005128"/>
    </source>
</evidence>
<dbReference type="InterPro" id="IPR000092">
    <property type="entry name" value="Polyprenyl_synt"/>
</dbReference>
<feature type="compositionally biased region" description="Basic and acidic residues" evidence="15">
    <location>
        <begin position="1"/>
        <end position="15"/>
    </location>
</feature>
<dbReference type="PANTHER" id="PTHR11525:SF0">
    <property type="entry name" value="FARNESYL PYROPHOSPHATE SYNTHASE"/>
    <property type="match status" value="1"/>
</dbReference>
<dbReference type="InterPro" id="IPR039702">
    <property type="entry name" value="FPS1-like"/>
</dbReference>
<evidence type="ECO:0000256" key="12">
    <source>
        <dbReference type="ARBA" id="ARBA00023221"/>
    </source>
</evidence>